<dbReference type="AlphaFoldDB" id="A0A4Q7V199"/>
<dbReference type="GO" id="GO:0032259">
    <property type="term" value="P:methylation"/>
    <property type="evidence" value="ECO:0007669"/>
    <property type="project" value="UniProtKB-KW"/>
</dbReference>
<reference evidence="2 3" key="1">
    <citation type="submission" date="2019-02" db="EMBL/GenBank/DDBJ databases">
        <title>Sequencing the genomes of 1000 actinobacteria strains.</title>
        <authorList>
            <person name="Klenk H.-P."/>
        </authorList>
    </citation>
    <scope>NUCLEOTIDE SEQUENCE [LARGE SCALE GENOMIC DNA]</scope>
    <source>
        <strain evidence="2 3">DSM 45779</strain>
    </source>
</reference>
<keyword evidence="2" id="KW-0489">Methyltransferase</keyword>
<keyword evidence="2" id="KW-0808">Transferase</keyword>
<evidence type="ECO:0000313" key="2">
    <source>
        <dbReference type="EMBL" id="RZT87895.1"/>
    </source>
</evidence>
<proteinExistence type="predicted"/>
<dbReference type="InterPro" id="IPR013216">
    <property type="entry name" value="Methyltransf_11"/>
</dbReference>
<sequence>MTIQHTDLFPEMGAGGYTRIDGTVEFWSRVNALLPQAATVLDLGAGRGQFMDDPVAFRRDLHDLKPRCARLIGLDVDEAVLENTAVHEAMVIEGSGAFPIGTGSVDMVVSDWTFEHVDRPETTAREIDRVLRPGGWVCARTPRKWGAIGIPTRLTPNRLHAPILRTLQPDKKVEDTFPTAYRLNSRSALKCYFPRHRFSHHVYEYESEPAYFGSSRAAMRAGMVLTKVIPRAASSTLMIFIQKSPSAGEGA</sequence>
<protein>
    <submittedName>
        <fullName evidence="2">Methyltransferase family protein</fullName>
    </submittedName>
</protein>
<dbReference type="Proteomes" id="UP000291591">
    <property type="component" value="Unassembled WGS sequence"/>
</dbReference>
<dbReference type="OrthoDB" id="9805171at2"/>
<feature type="domain" description="Methyltransferase type 11" evidence="1">
    <location>
        <begin position="41"/>
        <end position="138"/>
    </location>
</feature>
<evidence type="ECO:0000259" key="1">
    <source>
        <dbReference type="Pfam" id="PF08241"/>
    </source>
</evidence>
<dbReference type="RefSeq" id="WP_130291983.1">
    <property type="nucleotide sequence ID" value="NZ_SHKL01000001.1"/>
</dbReference>
<dbReference type="Gene3D" id="3.40.50.150">
    <property type="entry name" value="Vaccinia Virus protein VP39"/>
    <property type="match status" value="1"/>
</dbReference>
<dbReference type="Pfam" id="PF08241">
    <property type="entry name" value="Methyltransf_11"/>
    <property type="match status" value="1"/>
</dbReference>
<name>A0A4Q7V199_PSEST</name>
<evidence type="ECO:0000313" key="3">
    <source>
        <dbReference type="Proteomes" id="UP000291591"/>
    </source>
</evidence>
<dbReference type="SUPFAM" id="SSF53335">
    <property type="entry name" value="S-adenosyl-L-methionine-dependent methyltransferases"/>
    <property type="match status" value="1"/>
</dbReference>
<keyword evidence="3" id="KW-1185">Reference proteome</keyword>
<dbReference type="InterPro" id="IPR029063">
    <property type="entry name" value="SAM-dependent_MTases_sf"/>
</dbReference>
<comment type="caution">
    <text evidence="2">The sequence shown here is derived from an EMBL/GenBank/DDBJ whole genome shotgun (WGS) entry which is preliminary data.</text>
</comment>
<organism evidence="2 3">
    <name type="scientific">Pseudonocardia sediminis</name>
    <dbReference type="NCBI Taxonomy" id="1397368"/>
    <lineage>
        <taxon>Bacteria</taxon>
        <taxon>Bacillati</taxon>
        <taxon>Actinomycetota</taxon>
        <taxon>Actinomycetes</taxon>
        <taxon>Pseudonocardiales</taxon>
        <taxon>Pseudonocardiaceae</taxon>
        <taxon>Pseudonocardia</taxon>
    </lineage>
</organism>
<accession>A0A4Q7V199</accession>
<gene>
    <name evidence="2" type="ORF">EV383_4827</name>
</gene>
<dbReference type="CDD" id="cd02440">
    <property type="entry name" value="AdoMet_MTases"/>
    <property type="match status" value="1"/>
</dbReference>
<dbReference type="EMBL" id="SHKL01000001">
    <property type="protein sequence ID" value="RZT87895.1"/>
    <property type="molecule type" value="Genomic_DNA"/>
</dbReference>
<dbReference type="GO" id="GO:0008757">
    <property type="term" value="F:S-adenosylmethionine-dependent methyltransferase activity"/>
    <property type="evidence" value="ECO:0007669"/>
    <property type="project" value="InterPro"/>
</dbReference>